<dbReference type="AlphaFoldDB" id="A0A1S7PP57"/>
<gene>
    <name evidence="1" type="ORF">AGR7C_Cc160255</name>
</gene>
<reference evidence="1 2" key="1">
    <citation type="submission" date="2016-01" db="EMBL/GenBank/DDBJ databases">
        <authorList>
            <person name="Oliw E.H."/>
        </authorList>
    </citation>
    <scope>NUCLEOTIDE SEQUENCE [LARGE SCALE GENOMIC DNA]</scope>
    <source>
        <strain evidence="1 2">Zutra 3-1</strain>
    </source>
</reference>
<accession>A0A1S7PP57</accession>
<dbReference type="RefSeq" id="WP_080817255.1">
    <property type="nucleotide sequence ID" value="NZ_LT009748.1"/>
</dbReference>
<dbReference type="Proteomes" id="UP000191987">
    <property type="component" value="Unassembled WGS sequence"/>
</dbReference>
<sequence length="115" mass="12554">MRESCPVLTPAERKVQSILERTEAAMMATIHAALERAGKEVTEAFRAVGSNMQPPPHDYFAAVAHQQLFLMLCGADPKTFEGGDPEIAGHIIRNAQNISDHYWKKTPAAADVPGK</sequence>
<dbReference type="EMBL" id="FBWG01000008">
    <property type="protein sequence ID" value="CUX24296.1"/>
    <property type="molecule type" value="Genomic_DNA"/>
</dbReference>
<organism evidence="1 2">
    <name type="scientific">Agrobacterium deltaense Zutra 3/1</name>
    <dbReference type="NCBI Taxonomy" id="1183427"/>
    <lineage>
        <taxon>Bacteria</taxon>
        <taxon>Pseudomonadati</taxon>
        <taxon>Pseudomonadota</taxon>
        <taxon>Alphaproteobacteria</taxon>
        <taxon>Hyphomicrobiales</taxon>
        <taxon>Rhizobiaceae</taxon>
        <taxon>Rhizobium/Agrobacterium group</taxon>
        <taxon>Agrobacterium</taxon>
    </lineage>
</organism>
<proteinExistence type="predicted"/>
<evidence type="ECO:0000313" key="2">
    <source>
        <dbReference type="Proteomes" id="UP000191987"/>
    </source>
</evidence>
<protein>
    <submittedName>
        <fullName evidence="1">Uncharacterized protein</fullName>
    </submittedName>
</protein>
<name>A0A1S7PP57_9HYPH</name>
<evidence type="ECO:0000313" key="1">
    <source>
        <dbReference type="EMBL" id="CUX24296.1"/>
    </source>
</evidence>